<accession>A0A0A6UTH5</accession>
<dbReference type="OrthoDB" id="2472181at2"/>
<comment type="caution">
    <text evidence="2">The sequence shown here is derived from an EMBL/GenBank/DDBJ whole genome shotgun (WGS) entry which is preliminary data.</text>
</comment>
<organism evidence="2 3">
    <name type="scientific">Actinoplanes utahensis</name>
    <dbReference type="NCBI Taxonomy" id="1869"/>
    <lineage>
        <taxon>Bacteria</taxon>
        <taxon>Bacillati</taxon>
        <taxon>Actinomycetota</taxon>
        <taxon>Actinomycetes</taxon>
        <taxon>Micromonosporales</taxon>
        <taxon>Micromonosporaceae</taxon>
        <taxon>Actinoplanes</taxon>
    </lineage>
</organism>
<dbReference type="AlphaFoldDB" id="A0A0A6UTH5"/>
<evidence type="ECO:0000313" key="3">
    <source>
        <dbReference type="Proteomes" id="UP000054537"/>
    </source>
</evidence>
<proteinExistence type="predicted"/>
<dbReference type="EMBL" id="JRTT01000005">
    <property type="protein sequence ID" value="KHD78273.1"/>
    <property type="molecule type" value="Genomic_DNA"/>
</dbReference>
<dbReference type="SUPFAM" id="SSF47336">
    <property type="entry name" value="ACP-like"/>
    <property type="match status" value="1"/>
</dbReference>
<dbReference type="InterPro" id="IPR009081">
    <property type="entry name" value="PP-bd_ACP"/>
</dbReference>
<dbReference type="Gene3D" id="1.10.1200.10">
    <property type="entry name" value="ACP-like"/>
    <property type="match status" value="1"/>
</dbReference>
<dbReference type="InterPro" id="IPR036736">
    <property type="entry name" value="ACP-like_sf"/>
</dbReference>
<sequence>MDTNFFEAGFTSELLADVLNDLQQAGHAVSLVDLYRYPTVRSLGAALGVVERRATVSPPWLRDRT</sequence>
<dbReference type="Proteomes" id="UP000054537">
    <property type="component" value="Unassembled WGS sequence"/>
</dbReference>
<dbReference type="Pfam" id="PF00550">
    <property type="entry name" value="PP-binding"/>
    <property type="match status" value="1"/>
</dbReference>
<reference evidence="2 3" key="1">
    <citation type="submission" date="2014-10" db="EMBL/GenBank/DDBJ databases">
        <title>Draft genome sequence of Actinoplanes utahensis NRRL 12052.</title>
        <authorList>
            <person name="Velasco-Bucheli B."/>
            <person name="del Cerro C."/>
            <person name="Hormigo D."/>
            <person name="Garcia J.L."/>
            <person name="Acebal C."/>
            <person name="Arroyo M."/>
            <person name="de la Mata I."/>
        </authorList>
    </citation>
    <scope>NUCLEOTIDE SEQUENCE [LARGE SCALE GENOMIC DNA]</scope>
    <source>
        <strain evidence="2 3">NRRL 12052</strain>
    </source>
</reference>
<keyword evidence="3" id="KW-1185">Reference proteome</keyword>
<evidence type="ECO:0000259" key="1">
    <source>
        <dbReference type="Pfam" id="PF00550"/>
    </source>
</evidence>
<evidence type="ECO:0000313" key="2">
    <source>
        <dbReference type="EMBL" id="KHD78273.1"/>
    </source>
</evidence>
<name>A0A0A6UTH5_ACTUT</name>
<gene>
    <name evidence="2" type="ORF">MB27_05360</name>
</gene>
<protein>
    <recommendedName>
        <fullName evidence="1">Carrier domain-containing protein</fullName>
    </recommendedName>
</protein>
<feature type="domain" description="Carrier" evidence="1">
    <location>
        <begin position="2"/>
        <end position="47"/>
    </location>
</feature>